<sequence length="85" mass="8301">MPEPGVGSESPPVPPSSSPGFSLPSPGTSVPGSSPSAKKVMTGDVSVPPNSSVTRTNHECSPASRSVQTVSAVPGVTTSSSVPIS</sequence>
<dbReference type="Proteomes" id="UP001589575">
    <property type="component" value="Unassembled WGS sequence"/>
</dbReference>
<feature type="region of interest" description="Disordered" evidence="1">
    <location>
        <begin position="1"/>
        <end position="85"/>
    </location>
</feature>
<feature type="compositionally biased region" description="Polar residues" evidence="1">
    <location>
        <begin position="63"/>
        <end position="85"/>
    </location>
</feature>
<accession>A0ABV5G6J2</accession>
<gene>
    <name evidence="2" type="ORF">ACFFX0_26575</name>
</gene>
<organism evidence="2 3">
    <name type="scientific">Citricoccus parietis</name>
    <dbReference type="NCBI Taxonomy" id="592307"/>
    <lineage>
        <taxon>Bacteria</taxon>
        <taxon>Bacillati</taxon>
        <taxon>Actinomycetota</taxon>
        <taxon>Actinomycetes</taxon>
        <taxon>Micrococcales</taxon>
        <taxon>Micrococcaceae</taxon>
        <taxon>Citricoccus</taxon>
    </lineage>
</organism>
<evidence type="ECO:0000313" key="2">
    <source>
        <dbReference type="EMBL" id="MFB9074562.1"/>
    </source>
</evidence>
<dbReference type="EMBL" id="JBHMFI010000002">
    <property type="protein sequence ID" value="MFB9074562.1"/>
    <property type="molecule type" value="Genomic_DNA"/>
</dbReference>
<keyword evidence="3" id="KW-1185">Reference proteome</keyword>
<proteinExistence type="predicted"/>
<feature type="compositionally biased region" description="Low complexity" evidence="1">
    <location>
        <begin position="18"/>
        <end position="36"/>
    </location>
</feature>
<evidence type="ECO:0000256" key="1">
    <source>
        <dbReference type="SAM" id="MobiDB-lite"/>
    </source>
</evidence>
<reference evidence="2 3" key="1">
    <citation type="submission" date="2024-09" db="EMBL/GenBank/DDBJ databases">
        <authorList>
            <person name="Sun Q."/>
            <person name="Mori K."/>
        </authorList>
    </citation>
    <scope>NUCLEOTIDE SEQUENCE [LARGE SCALE GENOMIC DNA]</scope>
    <source>
        <strain evidence="2 3">CCM 7609</strain>
    </source>
</reference>
<feature type="compositionally biased region" description="Low complexity" evidence="1">
    <location>
        <begin position="1"/>
        <end position="10"/>
    </location>
</feature>
<comment type="caution">
    <text evidence="2">The sequence shown here is derived from an EMBL/GenBank/DDBJ whole genome shotgun (WGS) entry which is preliminary data.</text>
</comment>
<protein>
    <submittedName>
        <fullName evidence="2">Uncharacterized protein</fullName>
    </submittedName>
</protein>
<name>A0ABV5G6J2_9MICC</name>
<evidence type="ECO:0000313" key="3">
    <source>
        <dbReference type="Proteomes" id="UP001589575"/>
    </source>
</evidence>